<feature type="region of interest" description="Disordered" evidence="1">
    <location>
        <begin position="59"/>
        <end position="81"/>
    </location>
</feature>
<keyword evidence="3" id="KW-1185">Reference proteome</keyword>
<organism evidence="3 4">
    <name type="scientific">Heligmosomoides polygyrus</name>
    <name type="common">Parasitic roundworm</name>
    <dbReference type="NCBI Taxonomy" id="6339"/>
    <lineage>
        <taxon>Eukaryota</taxon>
        <taxon>Metazoa</taxon>
        <taxon>Ecdysozoa</taxon>
        <taxon>Nematoda</taxon>
        <taxon>Chromadorea</taxon>
        <taxon>Rhabditida</taxon>
        <taxon>Rhabditina</taxon>
        <taxon>Rhabditomorpha</taxon>
        <taxon>Strongyloidea</taxon>
        <taxon>Heligmosomidae</taxon>
        <taxon>Heligmosomoides</taxon>
    </lineage>
</organism>
<evidence type="ECO:0000313" key="2">
    <source>
        <dbReference type="EMBL" id="VDO80850.1"/>
    </source>
</evidence>
<sequence>MAAPQPAERGRCRCWQSHVIDCRYTEIDDKSTPLQTPSNPQLSWESSVSANLVNQCSSQNPHIPKKDRFMHVHRHSSATHT</sequence>
<evidence type="ECO:0000313" key="3">
    <source>
        <dbReference type="Proteomes" id="UP000050761"/>
    </source>
</evidence>
<protein>
    <submittedName>
        <fullName evidence="2 4">Uncharacterized protein</fullName>
    </submittedName>
</protein>
<evidence type="ECO:0000313" key="4">
    <source>
        <dbReference type="WBParaSite" id="HPBE_0000946201-mRNA-1"/>
    </source>
</evidence>
<name>A0A183FPD5_HELPZ</name>
<gene>
    <name evidence="2" type="ORF">HPBE_LOCUS9463</name>
</gene>
<accession>A0A183FPD5</accession>
<dbReference type="Proteomes" id="UP000050761">
    <property type="component" value="Unassembled WGS sequence"/>
</dbReference>
<proteinExistence type="predicted"/>
<reference evidence="2 3" key="1">
    <citation type="submission" date="2018-11" db="EMBL/GenBank/DDBJ databases">
        <authorList>
            <consortium name="Pathogen Informatics"/>
        </authorList>
    </citation>
    <scope>NUCLEOTIDE SEQUENCE [LARGE SCALE GENOMIC DNA]</scope>
</reference>
<accession>A0A3P7Y045</accession>
<dbReference type="AlphaFoldDB" id="A0A183FPD5"/>
<dbReference type="WBParaSite" id="HPBE_0000946201-mRNA-1">
    <property type="protein sequence ID" value="HPBE_0000946201-mRNA-1"/>
    <property type="gene ID" value="HPBE_0000946201"/>
</dbReference>
<reference evidence="4" key="2">
    <citation type="submission" date="2019-09" db="UniProtKB">
        <authorList>
            <consortium name="WormBaseParasite"/>
        </authorList>
    </citation>
    <scope>IDENTIFICATION</scope>
</reference>
<evidence type="ECO:0000256" key="1">
    <source>
        <dbReference type="SAM" id="MobiDB-lite"/>
    </source>
</evidence>
<dbReference type="EMBL" id="UZAH01026445">
    <property type="protein sequence ID" value="VDO80850.1"/>
    <property type="molecule type" value="Genomic_DNA"/>
</dbReference>
<feature type="compositionally biased region" description="Basic residues" evidence="1">
    <location>
        <begin position="71"/>
        <end position="81"/>
    </location>
</feature>